<comment type="caution">
    <text evidence="7">The sequence shown here is derived from an EMBL/GenBank/DDBJ whole genome shotgun (WGS) entry which is preliminary data.</text>
</comment>
<proteinExistence type="predicted"/>
<keyword evidence="4 6" id="KW-1133">Transmembrane helix</keyword>
<evidence type="ECO:0000313" key="8">
    <source>
        <dbReference type="Proteomes" id="UP000887222"/>
    </source>
</evidence>
<dbReference type="PANTHER" id="PTHR30086">
    <property type="entry name" value="ARGININE EXPORTER PROTEIN ARGO"/>
    <property type="match status" value="1"/>
</dbReference>
<keyword evidence="8" id="KW-1185">Reference proteome</keyword>
<feature type="transmembrane region" description="Helical" evidence="6">
    <location>
        <begin position="192"/>
        <end position="213"/>
    </location>
</feature>
<keyword evidence="2" id="KW-1003">Cell membrane</keyword>
<feature type="transmembrane region" description="Helical" evidence="6">
    <location>
        <begin position="48"/>
        <end position="72"/>
    </location>
</feature>
<evidence type="ECO:0000256" key="4">
    <source>
        <dbReference type="ARBA" id="ARBA00022989"/>
    </source>
</evidence>
<dbReference type="Proteomes" id="UP000887222">
    <property type="component" value="Unassembled WGS sequence"/>
</dbReference>
<feature type="transmembrane region" description="Helical" evidence="6">
    <location>
        <begin position="78"/>
        <end position="95"/>
    </location>
</feature>
<evidence type="ECO:0000313" key="7">
    <source>
        <dbReference type="EMBL" id="GIZ52794.1"/>
    </source>
</evidence>
<gene>
    <name evidence="7" type="ORF">NCCP691_28080</name>
</gene>
<feature type="transmembrane region" description="Helical" evidence="6">
    <location>
        <begin position="116"/>
        <end position="137"/>
    </location>
</feature>
<dbReference type="InterPro" id="IPR001123">
    <property type="entry name" value="LeuE-type"/>
</dbReference>
<reference evidence="7 8" key="1">
    <citation type="journal article" date="2022" name="Int. J. Syst. Evol. Microbiol.">
        <title>Noviherbaspirillum aridicola sp. nov., isolated from an arid soil in Pakistan.</title>
        <authorList>
            <person name="Khan I.U."/>
            <person name="Saqib M."/>
            <person name="Amin A."/>
            <person name="Hussain F."/>
            <person name="Li L."/>
            <person name="Liu Y.H."/>
            <person name="Fang B.Z."/>
            <person name="Ahmed I."/>
            <person name="Li W.J."/>
        </authorList>
    </citation>
    <scope>NUCLEOTIDE SEQUENCE [LARGE SCALE GENOMIC DNA]</scope>
    <source>
        <strain evidence="7 8">NCCP-691</strain>
    </source>
</reference>
<dbReference type="PANTHER" id="PTHR30086:SF20">
    <property type="entry name" value="ARGININE EXPORTER PROTEIN ARGO-RELATED"/>
    <property type="match status" value="1"/>
</dbReference>
<evidence type="ECO:0000256" key="5">
    <source>
        <dbReference type="ARBA" id="ARBA00023136"/>
    </source>
</evidence>
<evidence type="ECO:0000256" key="1">
    <source>
        <dbReference type="ARBA" id="ARBA00004651"/>
    </source>
</evidence>
<dbReference type="EMBL" id="BPMK01000012">
    <property type="protein sequence ID" value="GIZ52794.1"/>
    <property type="molecule type" value="Genomic_DNA"/>
</dbReference>
<dbReference type="RefSeq" id="WP_220809214.1">
    <property type="nucleotide sequence ID" value="NZ_BPMK01000012.1"/>
</dbReference>
<feature type="transmembrane region" description="Helical" evidence="6">
    <location>
        <begin position="12"/>
        <end position="36"/>
    </location>
</feature>
<protein>
    <submittedName>
        <fullName evidence="7">Amino acid transporter LysE</fullName>
    </submittedName>
</protein>
<name>A0ABQ4Q6W8_9BURK</name>
<keyword evidence="3 6" id="KW-0812">Transmembrane</keyword>
<comment type="subcellular location">
    <subcellularLocation>
        <location evidence="1">Cell membrane</location>
        <topology evidence="1">Multi-pass membrane protein</topology>
    </subcellularLocation>
</comment>
<evidence type="ECO:0000256" key="3">
    <source>
        <dbReference type="ARBA" id="ARBA00022692"/>
    </source>
</evidence>
<keyword evidence="5 6" id="KW-0472">Membrane</keyword>
<evidence type="ECO:0000256" key="2">
    <source>
        <dbReference type="ARBA" id="ARBA00022475"/>
    </source>
</evidence>
<accession>A0ABQ4Q6W8</accession>
<organism evidence="7 8">
    <name type="scientific">Noviherbaspirillum aridicola</name>
    <dbReference type="NCBI Taxonomy" id="2849687"/>
    <lineage>
        <taxon>Bacteria</taxon>
        <taxon>Pseudomonadati</taxon>
        <taxon>Pseudomonadota</taxon>
        <taxon>Betaproteobacteria</taxon>
        <taxon>Burkholderiales</taxon>
        <taxon>Oxalobacteraceae</taxon>
        <taxon>Noviherbaspirillum</taxon>
    </lineage>
</organism>
<dbReference type="Pfam" id="PF01810">
    <property type="entry name" value="LysE"/>
    <property type="match status" value="1"/>
</dbReference>
<sequence length="215" mass="22467">MITSTASLPSAFPVFVQGLLLSLGLIVAIGAQNAFVLRQGLRREHVGVVVLFCAGADAALITAGVMGMARALGESPGLARGLALAGAVFLAYYGWQALRRARHAARLRASADGPGFTRGAALAQAAGFTLLNPHVYLDTVLLVGSIGAGQPEALRGWFVAGASCASLCWFALLGFGARWLAPWFARPRAWQLLDSLIGLTMFVLSALLLRHVIAG</sequence>
<evidence type="ECO:0000256" key="6">
    <source>
        <dbReference type="SAM" id="Phobius"/>
    </source>
</evidence>
<feature type="transmembrane region" description="Helical" evidence="6">
    <location>
        <begin position="157"/>
        <end position="180"/>
    </location>
</feature>